<dbReference type="InterPro" id="IPR024445">
    <property type="entry name" value="Tnp_ISXO2-like"/>
</dbReference>
<dbReference type="EMBL" id="VTPC01003660">
    <property type="protein sequence ID" value="KAF2898190.1"/>
    <property type="molecule type" value="Genomic_DNA"/>
</dbReference>
<dbReference type="PANTHER" id="PTHR47163">
    <property type="entry name" value="DDE_TNP_IS1595 DOMAIN-CONTAINING PROTEIN"/>
    <property type="match status" value="1"/>
</dbReference>
<protein>
    <recommendedName>
        <fullName evidence="1">ISXO2-like transposase domain-containing protein</fullName>
    </recommendedName>
</protein>
<dbReference type="Pfam" id="PF12762">
    <property type="entry name" value="DDE_Tnp_IS1595"/>
    <property type="match status" value="1"/>
</dbReference>
<dbReference type="PANTHER" id="PTHR47163:SF2">
    <property type="entry name" value="SI:DKEY-17M8.2"/>
    <property type="match status" value="1"/>
</dbReference>
<name>A0A8K0D2F9_IGNLU</name>
<dbReference type="Proteomes" id="UP000801492">
    <property type="component" value="Unassembled WGS sequence"/>
</dbReference>
<reference evidence="2" key="1">
    <citation type="submission" date="2019-08" db="EMBL/GenBank/DDBJ databases">
        <title>The genome of the North American firefly Photinus pyralis.</title>
        <authorList>
            <consortium name="Photinus pyralis genome working group"/>
            <person name="Fallon T.R."/>
            <person name="Sander Lower S.E."/>
            <person name="Weng J.-K."/>
        </authorList>
    </citation>
    <scope>NUCLEOTIDE SEQUENCE</scope>
    <source>
        <strain evidence="2">TRF0915ILg1</strain>
        <tissue evidence="2">Whole body</tissue>
    </source>
</reference>
<proteinExistence type="predicted"/>
<gene>
    <name evidence="2" type="ORF">ILUMI_07986</name>
</gene>
<feature type="non-terminal residue" evidence="2">
    <location>
        <position position="303"/>
    </location>
</feature>
<dbReference type="AlphaFoldDB" id="A0A8K0D2F9"/>
<sequence>MAATGILSFCEQFYTVDLAISYLRERNILRRDPPPCTRNDCNRLMTQVKCSAVVDGVTWRCPRHKGSKKSIRTDSFVAKSNLQLHQFILLMYTWALSIPPQTQEILCGLTKKTVVEWNQFFRGVCSWWLTCNPVQLGGPNQIVEIESLIFKQKYNRGHMVPKRWVFGLYDVEAKIGVAEFVEDRSREILLPIIERYVTPGSIIHSDCWAAYGKGAISALPVVPPYEHVSVNSSENFVDPETGACTNRVKAFWKAMKMKLKAINSTTAEMLPSYMDEFMWRQQFGKNTEEAYENLITHITMMLP</sequence>
<comment type="caution">
    <text evidence="2">The sequence shown here is derived from an EMBL/GenBank/DDBJ whole genome shotgun (WGS) entry which is preliminary data.</text>
</comment>
<keyword evidence="3" id="KW-1185">Reference proteome</keyword>
<feature type="domain" description="ISXO2-like transposase" evidence="1">
    <location>
        <begin position="135"/>
        <end position="282"/>
    </location>
</feature>
<evidence type="ECO:0000313" key="3">
    <source>
        <dbReference type="Proteomes" id="UP000801492"/>
    </source>
</evidence>
<accession>A0A8K0D2F9</accession>
<dbReference type="InterPro" id="IPR053164">
    <property type="entry name" value="IS1016-like_transposase"/>
</dbReference>
<evidence type="ECO:0000259" key="1">
    <source>
        <dbReference type="SMART" id="SM01126"/>
    </source>
</evidence>
<evidence type="ECO:0000313" key="2">
    <source>
        <dbReference type="EMBL" id="KAF2898190.1"/>
    </source>
</evidence>
<dbReference type="OrthoDB" id="424490at2759"/>
<organism evidence="2 3">
    <name type="scientific">Ignelater luminosus</name>
    <name type="common">Cucubano</name>
    <name type="synonym">Pyrophorus luminosus</name>
    <dbReference type="NCBI Taxonomy" id="2038154"/>
    <lineage>
        <taxon>Eukaryota</taxon>
        <taxon>Metazoa</taxon>
        <taxon>Ecdysozoa</taxon>
        <taxon>Arthropoda</taxon>
        <taxon>Hexapoda</taxon>
        <taxon>Insecta</taxon>
        <taxon>Pterygota</taxon>
        <taxon>Neoptera</taxon>
        <taxon>Endopterygota</taxon>
        <taxon>Coleoptera</taxon>
        <taxon>Polyphaga</taxon>
        <taxon>Elateriformia</taxon>
        <taxon>Elateroidea</taxon>
        <taxon>Elateridae</taxon>
        <taxon>Agrypninae</taxon>
        <taxon>Pyrophorini</taxon>
        <taxon>Ignelater</taxon>
    </lineage>
</organism>
<dbReference type="SMART" id="SM01126">
    <property type="entry name" value="DDE_Tnp_IS1595"/>
    <property type="match status" value="1"/>
</dbReference>